<sequence length="138" mass="14676">MSTVDEATAEVPSPSREALQHVIDIARRLAPDAEDGVSYGMPALRVAGKPYVAAAKHLSLFPLSPAAIDTVRDELAGHSLSKGTVRFTAEHPLPDDVVERIGPGSRRSPAGRPGRTASREDARPRSRLSPACRRPPGP</sequence>
<evidence type="ECO:0000259" key="2">
    <source>
        <dbReference type="Pfam" id="PF08818"/>
    </source>
</evidence>
<evidence type="ECO:0000256" key="1">
    <source>
        <dbReference type="SAM" id="MobiDB-lite"/>
    </source>
</evidence>
<feature type="region of interest" description="Disordered" evidence="1">
    <location>
        <begin position="86"/>
        <end position="138"/>
    </location>
</feature>
<comment type="caution">
    <text evidence="3">The sequence shown here is derived from an EMBL/GenBank/DDBJ whole genome shotgun (WGS) entry which is preliminary data.</text>
</comment>
<gene>
    <name evidence="3" type="ORF">EDD32_3608</name>
</gene>
<feature type="domain" description="YdhG-like" evidence="2">
    <location>
        <begin position="16"/>
        <end position="101"/>
    </location>
</feature>
<proteinExistence type="predicted"/>
<dbReference type="Pfam" id="PF08818">
    <property type="entry name" value="DUF1801"/>
    <property type="match status" value="1"/>
</dbReference>
<reference evidence="3 4" key="1">
    <citation type="submission" date="2018-11" db="EMBL/GenBank/DDBJ databases">
        <title>Sequencing the genomes of 1000 actinobacteria strains.</title>
        <authorList>
            <person name="Klenk H.-P."/>
        </authorList>
    </citation>
    <scope>NUCLEOTIDE SEQUENCE [LARGE SCALE GENOMIC DNA]</scope>
    <source>
        <strain evidence="3 4">DSM 14418</strain>
    </source>
</reference>
<dbReference type="Gene3D" id="3.90.1150.200">
    <property type="match status" value="1"/>
</dbReference>
<organism evidence="3 4">
    <name type="scientific">Georgenia muralis</name>
    <dbReference type="NCBI Taxonomy" id="154117"/>
    <lineage>
        <taxon>Bacteria</taxon>
        <taxon>Bacillati</taxon>
        <taxon>Actinomycetota</taxon>
        <taxon>Actinomycetes</taxon>
        <taxon>Micrococcales</taxon>
        <taxon>Bogoriellaceae</taxon>
        <taxon>Georgenia</taxon>
    </lineage>
</organism>
<feature type="compositionally biased region" description="Low complexity" evidence="1">
    <location>
        <begin position="102"/>
        <end position="115"/>
    </location>
</feature>
<feature type="compositionally biased region" description="Basic and acidic residues" evidence="1">
    <location>
        <begin position="88"/>
        <end position="99"/>
    </location>
</feature>
<keyword evidence="4" id="KW-1185">Reference proteome</keyword>
<dbReference type="SUPFAM" id="SSF159888">
    <property type="entry name" value="YdhG-like"/>
    <property type="match status" value="1"/>
</dbReference>
<protein>
    <submittedName>
        <fullName evidence="3">Uncharacterized protein YdhG (YjbR/CyaY superfamily)</fullName>
    </submittedName>
</protein>
<dbReference type="InterPro" id="IPR014922">
    <property type="entry name" value="YdhG-like"/>
</dbReference>
<dbReference type="AlphaFoldDB" id="A0A3N5ABM7"/>
<dbReference type="RefSeq" id="WP_123919717.1">
    <property type="nucleotide sequence ID" value="NZ_RKRA01000001.1"/>
</dbReference>
<accession>A0A3N5ABM7</accession>
<dbReference type="EMBL" id="RKRA01000001">
    <property type="protein sequence ID" value="RPF29051.1"/>
    <property type="molecule type" value="Genomic_DNA"/>
</dbReference>
<dbReference type="OrthoDB" id="3236524at2"/>
<name>A0A3N5ABM7_9MICO</name>
<dbReference type="Proteomes" id="UP000280726">
    <property type="component" value="Unassembled WGS sequence"/>
</dbReference>
<evidence type="ECO:0000313" key="3">
    <source>
        <dbReference type="EMBL" id="RPF29051.1"/>
    </source>
</evidence>
<evidence type="ECO:0000313" key="4">
    <source>
        <dbReference type="Proteomes" id="UP000280726"/>
    </source>
</evidence>